<dbReference type="Gene3D" id="3.90.1530.30">
    <property type="match status" value="1"/>
</dbReference>
<dbReference type="FunFam" id="1.10.10.2830:FF:000001">
    <property type="entry name" value="Chromosome partitioning protein ParB"/>
    <property type="match status" value="1"/>
</dbReference>
<dbReference type="AlphaFoldDB" id="A0A956LX02"/>
<dbReference type="Pfam" id="PF23552">
    <property type="entry name" value="ParB_C"/>
    <property type="match status" value="1"/>
</dbReference>
<feature type="region of interest" description="Disordered" evidence="4">
    <location>
        <begin position="197"/>
        <end position="229"/>
    </location>
</feature>
<dbReference type="GO" id="GO:0007059">
    <property type="term" value="P:chromosome segregation"/>
    <property type="evidence" value="ECO:0007669"/>
    <property type="project" value="UniProtKB-KW"/>
</dbReference>
<dbReference type="EMBL" id="JAGQHR010000080">
    <property type="protein sequence ID" value="MCA9726886.1"/>
    <property type="molecule type" value="Genomic_DNA"/>
</dbReference>
<dbReference type="SMART" id="SM00470">
    <property type="entry name" value="ParB"/>
    <property type="match status" value="1"/>
</dbReference>
<dbReference type="GO" id="GO:0005694">
    <property type="term" value="C:chromosome"/>
    <property type="evidence" value="ECO:0007669"/>
    <property type="project" value="TreeGrafter"/>
</dbReference>
<comment type="similarity">
    <text evidence="1">Belongs to the ParB family.</text>
</comment>
<dbReference type="CDD" id="cd16393">
    <property type="entry name" value="SPO0J_N"/>
    <property type="match status" value="1"/>
</dbReference>
<dbReference type="InterPro" id="IPR057240">
    <property type="entry name" value="ParB_dimer_C"/>
</dbReference>
<proteinExistence type="inferred from homology"/>
<name>A0A956LX02_UNCEI</name>
<evidence type="ECO:0000259" key="5">
    <source>
        <dbReference type="SMART" id="SM00470"/>
    </source>
</evidence>
<dbReference type="Proteomes" id="UP000697710">
    <property type="component" value="Unassembled WGS sequence"/>
</dbReference>
<gene>
    <name evidence="6" type="ORF">KC729_04325</name>
</gene>
<evidence type="ECO:0000313" key="7">
    <source>
        <dbReference type="Proteomes" id="UP000697710"/>
    </source>
</evidence>
<evidence type="ECO:0000313" key="6">
    <source>
        <dbReference type="EMBL" id="MCA9726886.1"/>
    </source>
</evidence>
<dbReference type="Pfam" id="PF02195">
    <property type="entry name" value="ParB_N"/>
    <property type="match status" value="1"/>
</dbReference>
<dbReference type="FunFam" id="3.90.1530.30:FF:000001">
    <property type="entry name" value="Chromosome partitioning protein ParB"/>
    <property type="match status" value="1"/>
</dbReference>
<reference evidence="6" key="2">
    <citation type="journal article" date="2021" name="Microbiome">
        <title>Successional dynamics and alternative stable states in a saline activated sludge microbial community over 9 years.</title>
        <authorList>
            <person name="Wang Y."/>
            <person name="Ye J."/>
            <person name="Ju F."/>
            <person name="Liu L."/>
            <person name="Boyd J.A."/>
            <person name="Deng Y."/>
            <person name="Parks D.H."/>
            <person name="Jiang X."/>
            <person name="Yin X."/>
            <person name="Woodcroft B.J."/>
            <person name="Tyson G.W."/>
            <person name="Hugenholtz P."/>
            <person name="Polz M.F."/>
            <person name="Zhang T."/>
        </authorList>
    </citation>
    <scope>NUCLEOTIDE SEQUENCE</scope>
    <source>
        <strain evidence="6">HKST-UBA01</strain>
    </source>
</reference>
<dbReference type="SUPFAM" id="SSF110849">
    <property type="entry name" value="ParB/Sulfiredoxin"/>
    <property type="match status" value="1"/>
</dbReference>
<keyword evidence="3" id="KW-0238">DNA-binding</keyword>
<dbReference type="InterPro" id="IPR041468">
    <property type="entry name" value="HTH_ParB/Spo0J"/>
</dbReference>
<reference evidence="6" key="1">
    <citation type="submission" date="2020-04" db="EMBL/GenBank/DDBJ databases">
        <authorList>
            <person name="Zhang T."/>
        </authorList>
    </citation>
    <scope>NUCLEOTIDE SEQUENCE</scope>
    <source>
        <strain evidence="6">HKST-UBA01</strain>
    </source>
</reference>
<dbReference type="InterPro" id="IPR036086">
    <property type="entry name" value="ParB/Sulfiredoxin_sf"/>
</dbReference>
<dbReference type="InterPro" id="IPR050336">
    <property type="entry name" value="Chromosome_partition/occlusion"/>
</dbReference>
<dbReference type="SUPFAM" id="SSF109709">
    <property type="entry name" value="KorB DNA-binding domain-like"/>
    <property type="match status" value="1"/>
</dbReference>
<keyword evidence="2" id="KW-0159">Chromosome partition</keyword>
<dbReference type="Pfam" id="PF17762">
    <property type="entry name" value="HTH_ParB"/>
    <property type="match status" value="1"/>
</dbReference>
<sequence>MALEHSGEMVRLVPIEKIVPNPRQPRKTIQDETLNELADSIRERGVLEPLLVRANLDGSYELIAGERRLRAAQRAGLFEVPVLQKEIGDQASLEIALIENIQREDLNAVDEARAYQRLVDEFGRTHAEISVAVGKNRTTVTNLLRLLQLPESVLNLVASSQLTSGHARALLKVDSPEKQIFLAETIVREGWSVREVERATSAEEEPTDAPPRESRNAGSQSSPSRDPQVVRVEDALRTALGTEVRLSHTPKGGKIEIRYFSTEELERILELLRIEVH</sequence>
<dbReference type="PANTHER" id="PTHR33375:SF1">
    <property type="entry name" value="CHROMOSOME-PARTITIONING PROTEIN PARB-RELATED"/>
    <property type="match status" value="1"/>
</dbReference>
<evidence type="ECO:0000256" key="4">
    <source>
        <dbReference type="SAM" id="MobiDB-lite"/>
    </source>
</evidence>
<dbReference type="GO" id="GO:0045881">
    <property type="term" value="P:positive regulation of sporulation resulting in formation of a cellular spore"/>
    <property type="evidence" value="ECO:0007669"/>
    <property type="project" value="TreeGrafter"/>
</dbReference>
<feature type="domain" description="ParB-like N-terminal" evidence="5">
    <location>
        <begin position="11"/>
        <end position="101"/>
    </location>
</feature>
<evidence type="ECO:0000256" key="1">
    <source>
        <dbReference type="ARBA" id="ARBA00006295"/>
    </source>
</evidence>
<dbReference type="InterPro" id="IPR004437">
    <property type="entry name" value="ParB/RepB/Spo0J"/>
</dbReference>
<comment type="caution">
    <text evidence="6">The sequence shown here is derived from an EMBL/GenBank/DDBJ whole genome shotgun (WGS) entry which is preliminary data.</text>
</comment>
<feature type="compositionally biased region" description="Polar residues" evidence="4">
    <location>
        <begin position="216"/>
        <end position="225"/>
    </location>
</feature>
<evidence type="ECO:0000256" key="3">
    <source>
        <dbReference type="ARBA" id="ARBA00023125"/>
    </source>
</evidence>
<dbReference type="PANTHER" id="PTHR33375">
    <property type="entry name" value="CHROMOSOME-PARTITIONING PROTEIN PARB-RELATED"/>
    <property type="match status" value="1"/>
</dbReference>
<dbReference type="Gene3D" id="1.10.10.2830">
    <property type="match status" value="1"/>
</dbReference>
<accession>A0A956LX02</accession>
<dbReference type="NCBIfam" id="TIGR00180">
    <property type="entry name" value="parB_part"/>
    <property type="match status" value="1"/>
</dbReference>
<dbReference type="GO" id="GO:0003677">
    <property type="term" value="F:DNA binding"/>
    <property type="evidence" value="ECO:0007669"/>
    <property type="project" value="UniProtKB-KW"/>
</dbReference>
<dbReference type="InterPro" id="IPR003115">
    <property type="entry name" value="ParB_N"/>
</dbReference>
<organism evidence="6 7">
    <name type="scientific">Eiseniibacteriota bacterium</name>
    <dbReference type="NCBI Taxonomy" id="2212470"/>
    <lineage>
        <taxon>Bacteria</taxon>
        <taxon>Candidatus Eiseniibacteriota</taxon>
    </lineage>
</organism>
<protein>
    <submittedName>
        <fullName evidence="6">ParB/RepB/Spo0J family partition protein</fullName>
    </submittedName>
</protein>
<evidence type="ECO:0000256" key="2">
    <source>
        <dbReference type="ARBA" id="ARBA00022829"/>
    </source>
</evidence>